<sequence>MRQKLAGALLLSAGFLGQTASAQTPALTLEEANRLAAMPLHCMQTEYPNKLNQVLADASYLQGPKALHPAFYGCFDWHSSVHGHWMLINLLRHFPDLANQQQIRQKLLENISAENIKTEVAYFFMPQNSTYERTYGWAWLLKLAEELHLWDDPLARKLEQNLQPLTDLMVAKYLEFLPKLIYPIRTGEHPNTAFGLSLAYDYADTLKQQELKALISQRAKDWFANDSQCPLNWEPNGFDFLSPCFQELDVMRKVLDKTAFSAWLDKFLPQLGQKDFVLETAKVSDRADGKLVHLDGLNFSRAWCLYGLVGEYPQKYGHLRPIADAHVHHSLPAIVDGNYEGTHWLGSFAVYALQQAGQLN</sequence>
<organism evidence="2 3">
    <name type="scientific">Bowmanella pacifica</name>
    <dbReference type="NCBI Taxonomy" id="502051"/>
    <lineage>
        <taxon>Bacteria</taxon>
        <taxon>Pseudomonadati</taxon>
        <taxon>Pseudomonadota</taxon>
        <taxon>Gammaproteobacteria</taxon>
        <taxon>Alteromonadales</taxon>
        <taxon>Alteromonadaceae</taxon>
        <taxon>Bowmanella</taxon>
    </lineage>
</organism>
<keyword evidence="3" id="KW-1185">Reference proteome</keyword>
<comment type="caution">
    <text evidence="2">The sequence shown here is derived from an EMBL/GenBank/DDBJ whole genome shotgun (WGS) entry which is preliminary data.</text>
</comment>
<dbReference type="EMBL" id="BMLS01000002">
    <property type="protein sequence ID" value="GGO68062.1"/>
    <property type="molecule type" value="Genomic_DNA"/>
</dbReference>
<keyword evidence="1" id="KW-0732">Signal</keyword>
<evidence type="ECO:0008006" key="4">
    <source>
        <dbReference type="Google" id="ProtNLM"/>
    </source>
</evidence>
<evidence type="ECO:0000313" key="3">
    <source>
        <dbReference type="Proteomes" id="UP000606935"/>
    </source>
</evidence>
<accession>A0A917YW94</accession>
<gene>
    <name evidence="2" type="ORF">GCM10010982_16100</name>
</gene>
<feature type="signal peptide" evidence="1">
    <location>
        <begin position="1"/>
        <end position="22"/>
    </location>
</feature>
<proteinExistence type="predicted"/>
<dbReference type="Pfam" id="PF11199">
    <property type="entry name" value="DUF2891"/>
    <property type="match status" value="1"/>
</dbReference>
<evidence type="ECO:0000256" key="1">
    <source>
        <dbReference type="SAM" id="SignalP"/>
    </source>
</evidence>
<reference evidence="2" key="1">
    <citation type="journal article" date="2014" name="Int. J. Syst. Evol. Microbiol.">
        <title>Complete genome sequence of Corynebacterium casei LMG S-19264T (=DSM 44701T), isolated from a smear-ripened cheese.</title>
        <authorList>
            <consortium name="US DOE Joint Genome Institute (JGI-PGF)"/>
            <person name="Walter F."/>
            <person name="Albersmeier A."/>
            <person name="Kalinowski J."/>
            <person name="Ruckert C."/>
        </authorList>
    </citation>
    <scope>NUCLEOTIDE SEQUENCE</scope>
    <source>
        <strain evidence="2">CGMCC 1.7086</strain>
    </source>
</reference>
<name>A0A917YW94_9ALTE</name>
<dbReference type="Proteomes" id="UP000606935">
    <property type="component" value="Unassembled WGS sequence"/>
</dbReference>
<dbReference type="RefSeq" id="WP_188692967.1">
    <property type="nucleotide sequence ID" value="NZ_BMLS01000002.1"/>
</dbReference>
<feature type="chain" id="PRO_5038046902" description="DUF2891 domain-containing protein" evidence="1">
    <location>
        <begin position="23"/>
        <end position="360"/>
    </location>
</feature>
<protein>
    <recommendedName>
        <fullName evidence="4">DUF2891 domain-containing protein</fullName>
    </recommendedName>
</protein>
<evidence type="ECO:0000313" key="2">
    <source>
        <dbReference type="EMBL" id="GGO68062.1"/>
    </source>
</evidence>
<dbReference type="AlphaFoldDB" id="A0A917YW94"/>
<reference evidence="2" key="2">
    <citation type="submission" date="2020-09" db="EMBL/GenBank/DDBJ databases">
        <authorList>
            <person name="Sun Q."/>
            <person name="Zhou Y."/>
        </authorList>
    </citation>
    <scope>NUCLEOTIDE SEQUENCE</scope>
    <source>
        <strain evidence="2">CGMCC 1.7086</strain>
    </source>
</reference>
<dbReference type="InterPro" id="IPR021365">
    <property type="entry name" value="DUF2891"/>
</dbReference>